<organism evidence="2 3">
    <name type="scientific">Rhizobium loti</name>
    <name type="common">Mesorhizobium loti</name>
    <dbReference type="NCBI Taxonomy" id="381"/>
    <lineage>
        <taxon>Bacteria</taxon>
        <taxon>Pseudomonadati</taxon>
        <taxon>Pseudomonadota</taxon>
        <taxon>Alphaproteobacteria</taxon>
        <taxon>Hyphomicrobiales</taxon>
        <taxon>Phyllobacteriaceae</taxon>
        <taxon>Mesorhizobium</taxon>
    </lineage>
</organism>
<comment type="caution">
    <text evidence="2">The sequence shown here is derived from an EMBL/GenBank/DDBJ whole genome shotgun (WGS) entry which is preliminary data.</text>
</comment>
<gene>
    <name evidence="2" type="ORF">AU467_28195</name>
</gene>
<dbReference type="Proteomes" id="UP000053176">
    <property type="component" value="Unassembled WGS sequence"/>
</dbReference>
<evidence type="ECO:0000313" key="3">
    <source>
        <dbReference type="Proteomes" id="UP000053176"/>
    </source>
</evidence>
<accession>A0A101KQB2</accession>
<evidence type="ECO:0000256" key="1">
    <source>
        <dbReference type="SAM" id="MobiDB-lite"/>
    </source>
</evidence>
<dbReference type="Gene3D" id="1.10.287.1490">
    <property type="match status" value="1"/>
</dbReference>
<dbReference type="OrthoDB" id="7826912at2"/>
<proteinExistence type="predicted"/>
<evidence type="ECO:0000313" key="2">
    <source>
        <dbReference type="EMBL" id="KUM24994.1"/>
    </source>
</evidence>
<dbReference type="EMBL" id="LPWA01000125">
    <property type="protein sequence ID" value="KUM24994.1"/>
    <property type="molecule type" value="Genomic_DNA"/>
</dbReference>
<reference evidence="2 3" key="1">
    <citation type="submission" date="2015-12" db="EMBL/GenBank/DDBJ databases">
        <title>Draft genome sequence of Mesorhizobium sp. UFLA 01-765, a multitolerant efficient symbiont and plant-growth promoting strain isolated from Zn-mining soil using Leucaena leucocephala as a trap plant.</title>
        <authorList>
            <person name="Rangel W.M."/>
            <person name="Thijs S."/>
            <person name="Longatti S.M."/>
            <person name="Moreira F.M."/>
            <person name="Weyens N."/>
            <person name="Vangronsveld J."/>
            <person name="Van Hamme J.D."/>
            <person name="Bottos E.M."/>
            <person name="Rineau F."/>
        </authorList>
    </citation>
    <scope>NUCLEOTIDE SEQUENCE [LARGE SCALE GENOMIC DNA]</scope>
    <source>
        <strain evidence="2 3">UFLA 01-765</strain>
    </source>
</reference>
<feature type="region of interest" description="Disordered" evidence="1">
    <location>
        <begin position="243"/>
        <end position="266"/>
    </location>
</feature>
<protein>
    <submittedName>
        <fullName evidence="2">Uncharacterized protein</fullName>
    </submittedName>
</protein>
<sequence length="381" mass="42862">MVQSILFFALGFLCAVFLVSLIAPAVWRRAVVLTRRRLEASMPLTPAEILAEKDRIRAEFAMSTRRLEMNIKSLKERAAEQLVEIGRGREALKGLAVETKDKNQALSDLQARNAELRQREEELRKLSEKLAQTERSLEKRALELQKLEQMYDDASFSSSNRQIELVARESELDKLANDIAVLRSQRKEADRRNQEIAAEGKAARDALKAEKKRTAELDKKVERLLATLADREERLDRREKELARMRERPKQNPAANGGTHQDGEVEGIDKAIAKLEGDRERLEARLTALARENKRLKTDLAALETAKPEQAADARRAGAALREQMNELAAEVVNLTMKLDGPDSPIVKALATPRDGRQDVGERGISLADRVRALQKANPTN</sequence>
<name>A0A101KQB2_RHILI</name>
<dbReference type="AlphaFoldDB" id="A0A101KQB2"/>